<evidence type="ECO:0000313" key="3">
    <source>
        <dbReference type="EMBL" id="GME69757.1"/>
    </source>
</evidence>
<dbReference type="InterPro" id="IPR001972">
    <property type="entry name" value="Stomatin_HflK_fam"/>
</dbReference>
<dbReference type="PANTHER" id="PTHR10264">
    <property type="entry name" value="BAND 7 PROTEIN-RELATED"/>
    <property type="match status" value="1"/>
</dbReference>
<dbReference type="GO" id="GO:0098552">
    <property type="term" value="C:side of membrane"/>
    <property type="evidence" value="ECO:0007669"/>
    <property type="project" value="UniProtKB-ARBA"/>
</dbReference>
<dbReference type="Proteomes" id="UP001165120">
    <property type="component" value="Unassembled WGS sequence"/>
</dbReference>
<dbReference type="Gene3D" id="6.10.250.2090">
    <property type="match status" value="1"/>
</dbReference>
<comment type="caution">
    <text evidence="3">The sequence shown here is derived from an EMBL/GenBank/DDBJ whole genome shotgun (WGS) entry which is preliminary data.</text>
</comment>
<keyword evidence="4" id="KW-1185">Reference proteome</keyword>
<dbReference type="InterPro" id="IPR036013">
    <property type="entry name" value="Band_7/SPFH_dom_sf"/>
</dbReference>
<dbReference type="InterPro" id="IPR001107">
    <property type="entry name" value="Band_7"/>
</dbReference>
<dbReference type="PANTHER" id="PTHR10264:SF19">
    <property type="entry name" value="AT06885P-RELATED"/>
    <property type="match status" value="1"/>
</dbReference>
<dbReference type="SUPFAM" id="SSF117892">
    <property type="entry name" value="Band 7/SPFH domain"/>
    <property type="match status" value="1"/>
</dbReference>
<dbReference type="SMART" id="SM00244">
    <property type="entry name" value="PHB"/>
    <property type="match status" value="1"/>
</dbReference>
<organism evidence="3 4">
    <name type="scientific">Candida boidinii</name>
    <name type="common">Yeast</name>
    <dbReference type="NCBI Taxonomy" id="5477"/>
    <lineage>
        <taxon>Eukaryota</taxon>
        <taxon>Fungi</taxon>
        <taxon>Dikarya</taxon>
        <taxon>Ascomycota</taxon>
        <taxon>Saccharomycotina</taxon>
        <taxon>Pichiomycetes</taxon>
        <taxon>Pichiales</taxon>
        <taxon>Pichiaceae</taxon>
        <taxon>Ogataea</taxon>
        <taxon>Ogataea/Candida clade</taxon>
    </lineage>
</organism>
<dbReference type="AlphaFoldDB" id="A0A9W6WGQ0"/>
<dbReference type="Gene3D" id="3.30.479.30">
    <property type="entry name" value="Band 7 domain"/>
    <property type="match status" value="1"/>
</dbReference>
<evidence type="ECO:0000313" key="4">
    <source>
        <dbReference type="Proteomes" id="UP001165120"/>
    </source>
</evidence>
<dbReference type="Pfam" id="PF01145">
    <property type="entry name" value="Band_7"/>
    <property type="match status" value="1"/>
</dbReference>
<dbReference type="GO" id="GO:0005886">
    <property type="term" value="C:plasma membrane"/>
    <property type="evidence" value="ECO:0007669"/>
    <property type="project" value="InterPro"/>
</dbReference>
<dbReference type="FunFam" id="3.30.479.30:FF:000004">
    <property type="entry name" value="Putative membrane protease family, stomatin"/>
    <property type="match status" value="1"/>
</dbReference>
<protein>
    <submittedName>
        <fullName evidence="3">Unnamed protein product</fullName>
    </submittedName>
</protein>
<gene>
    <name evidence="3" type="ORF">Cboi02_000253700</name>
</gene>
<dbReference type="EMBL" id="BSXN01000769">
    <property type="protein sequence ID" value="GME69757.1"/>
    <property type="molecule type" value="Genomic_DNA"/>
</dbReference>
<sequence>MSLPLYTPNQDYVNTQTSDNKGDIELTKTRVKTSAPITGSSKINDKTGIITRAPKSNEGMQLSFAFEWETPDNGFCGSLVDCFGSVVGALGVILFCSCLPNPYQSVYQGSVGLITKFGKMYKVADPGLIKVNPLSEKLYVVDVKLRTMEIPDQKCLTKDNVRIVLTSVLYYQIFEPHIIYFSVRSFESTLKVRARSTLRQVIGARNLLDVIERREEIAESIEEIIAQTADSWGIRIESFVIEDLTLPPSLLKSLAMAAEAKRIGESKIIQATAEVKSAKLMRKAADILASKPAINGNLYQDRYEGEQLITVSGEAPSVKDISGKHGIVVGATIDKLLEGASTQCLQNINLAMKNGEYAGIPDDLIIRG</sequence>
<proteinExistence type="inferred from homology"/>
<evidence type="ECO:0000256" key="1">
    <source>
        <dbReference type="ARBA" id="ARBA00008164"/>
    </source>
</evidence>
<feature type="domain" description="Band 7" evidence="2">
    <location>
        <begin position="101"/>
        <end position="258"/>
    </location>
</feature>
<accession>A0A9W6WGQ0</accession>
<evidence type="ECO:0000259" key="2">
    <source>
        <dbReference type="SMART" id="SM00244"/>
    </source>
</evidence>
<dbReference type="PRINTS" id="PR00721">
    <property type="entry name" value="STOMATIN"/>
</dbReference>
<name>A0A9W6WGQ0_CANBO</name>
<comment type="similarity">
    <text evidence="1">Belongs to the band 7/mec-2 family.</text>
</comment>
<reference evidence="3" key="1">
    <citation type="submission" date="2023-04" db="EMBL/GenBank/DDBJ databases">
        <title>Candida boidinii NBRC 10035.</title>
        <authorList>
            <person name="Ichikawa N."/>
            <person name="Sato H."/>
            <person name="Tonouchi N."/>
        </authorList>
    </citation>
    <scope>NUCLEOTIDE SEQUENCE</scope>
    <source>
        <strain evidence="3">NBRC 10035</strain>
    </source>
</reference>
<dbReference type="InterPro" id="IPR043202">
    <property type="entry name" value="Band-7_stomatin-like"/>
</dbReference>